<dbReference type="AlphaFoldDB" id="A0A934IYH7"/>
<evidence type="ECO:0000313" key="2">
    <source>
        <dbReference type="Proteomes" id="UP000602124"/>
    </source>
</evidence>
<organism evidence="1 2">
    <name type="scientific">Devosia sediminis</name>
    <dbReference type="NCBI Taxonomy" id="2798801"/>
    <lineage>
        <taxon>Bacteria</taxon>
        <taxon>Pseudomonadati</taxon>
        <taxon>Pseudomonadota</taxon>
        <taxon>Alphaproteobacteria</taxon>
        <taxon>Hyphomicrobiales</taxon>
        <taxon>Devosiaceae</taxon>
        <taxon>Devosia</taxon>
    </lineage>
</organism>
<accession>A0A934IYH7</accession>
<keyword evidence="2" id="KW-1185">Reference proteome</keyword>
<dbReference type="EMBL" id="JAEKMH010000002">
    <property type="protein sequence ID" value="MBJ3785068.1"/>
    <property type="molecule type" value="Genomic_DNA"/>
</dbReference>
<reference evidence="1" key="1">
    <citation type="submission" date="2020-12" db="EMBL/GenBank/DDBJ databases">
        <title>Devosia sp. MSA67 isolated from Mo River.</title>
        <authorList>
            <person name="Ma F."/>
            <person name="Zi Z."/>
        </authorList>
    </citation>
    <scope>NUCLEOTIDE SEQUENCE</scope>
    <source>
        <strain evidence="1">MSA67</strain>
    </source>
</reference>
<sequence length="437" mass="49919">MKTILAFDCWLPGFTYVKDIVSRDPSINLIFVHTSSMQTGAPAREYQDFKVKYPALDWVRDFSDFDYDFKTLFDRIKPDALLVTSLHHIEDRTALIYAKHRKVPSYFIPHGIFFLRDAPPVTDTPTGFVAKLRRLFFKLPRVAYYTNFFWRFHFAFRREGVVSADLRTAIATYRALIGNYFYWQWKPAAATQDYYARAIDTLIIYDASLTDHYHKNYGRIVDGSRFVTSGTLDVAKLTSHLQSNPDLAPSSQRIAYFVSSPYTEYFEEPLASIYKDMVQKLRDLVLAAGYDSLIYRPHPGEPDEFTQFMCADLNIEIDTAGGVGGLITSELICGTSSSLLYIAVILQKKILILDSHRIPVDLPYYEPLLSYPAVQFNADLDRDEKALADLRVQTGRTGKPDISELKDPVTDFINLVYGRYPSHEPADDGGPHQGNIR</sequence>
<gene>
    <name evidence="1" type="ORF">JEQ47_10085</name>
</gene>
<comment type="caution">
    <text evidence="1">The sequence shown here is derived from an EMBL/GenBank/DDBJ whole genome shotgun (WGS) entry which is preliminary data.</text>
</comment>
<dbReference type="Proteomes" id="UP000602124">
    <property type="component" value="Unassembled WGS sequence"/>
</dbReference>
<evidence type="ECO:0000313" key="1">
    <source>
        <dbReference type="EMBL" id="MBJ3785068.1"/>
    </source>
</evidence>
<name>A0A934IYH7_9HYPH</name>
<proteinExistence type="predicted"/>
<protein>
    <submittedName>
        <fullName evidence="1">Uncharacterized protein</fullName>
    </submittedName>
</protein>
<dbReference type="RefSeq" id="WP_198876273.1">
    <property type="nucleotide sequence ID" value="NZ_JAEKMH010000002.1"/>
</dbReference>